<evidence type="ECO:0000313" key="2">
    <source>
        <dbReference type="Proteomes" id="UP001499854"/>
    </source>
</evidence>
<keyword evidence="2" id="KW-1185">Reference proteome</keyword>
<accession>A0ABN2SFT3</accession>
<evidence type="ECO:0000313" key="1">
    <source>
        <dbReference type="EMBL" id="GAA1984881.1"/>
    </source>
</evidence>
<dbReference type="RefSeq" id="WP_344659895.1">
    <property type="nucleotide sequence ID" value="NZ_BAAAQM010000033.1"/>
</dbReference>
<sequence length="126" mass="13802">MGNNQDPWIKLLIGAVILLGLAVRALNRHHIRGKGVSAQASVLSVEVHRGLRLRRSDVFYVIQLAILRPDGTEFVAGVTAFEHPPQPGWTVPVRYLERLGNTTKVAIDGPFVPTPVPEALDRPDAL</sequence>
<dbReference type="Proteomes" id="UP001499854">
    <property type="component" value="Unassembled WGS sequence"/>
</dbReference>
<protein>
    <recommendedName>
        <fullName evidence="3">DUF3592 domain-containing protein</fullName>
    </recommendedName>
</protein>
<name>A0ABN2SFT3_9ACTN</name>
<dbReference type="EMBL" id="BAAAQM010000033">
    <property type="protein sequence ID" value="GAA1984881.1"/>
    <property type="molecule type" value="Genomic_DNA"/>
</dbReference>
<comment type="caution">
    <text evidence="1">The sequence shown here is derived from an EMBL/GenBank/DDBJ whole genome shotgun (WGS) entry which is preliminary data.</text>
</comment>
<evidence type="ECO:0008006" key="3">
    <source>
        <dbReference type="Google" id="ProtNLM"/>
    </source>
</evidence>
<reference evidence="1 2" key="1">
    <citation type="journal article" date="2019" name="Int. J. Syst. Evol. Microbiol.">
        <title>The Global Catalogue of Microorganisms (GCM) 10K type strain sequencing project: providing services to taxonomists for standard genome sequencing and annotation.</title>
        <authorList>
            <consortium name="The Broad Institute Genomics Platform"/>
            <consortium name="The Broad Institute Genome Sequencing Center for Infectious Disease"/>
            <person name="Wu L."/>
            <person name="Ma J."/>
        </authorList>
    </citation>
    <scope>NUCLEOTIDE SEQUENCE [LARGE SCALE GENOMIC DNA]</scope>
    <source>
        <strain evidence="1 2">JCM 16013</strain>
    </source>
</reference>
<organism evidence="1 2">
    <name type="scientific">Catenulispora subtropica</name>
    <dbReference type="NCBI Taxonomy" id="450798"/>
    <lineage>
        <taxon>Bacteria</taxon>
        <taxon>Bacillati</taxon>
        <taxon>Actinomycetota</taxon>
        <taxon>Actinomycetes</taxon>
        <taxon>Catenulisporales</taxon>
        <taxon>Catenulisporaceae</taxon>
        <taxon>Catenulispora</taxon>
    </lineage>
</organism>
<proteinExistence type="predicted"/>
<gene>
    <name evidence="1" type="ORF">GCM10009838_53780</name>
</gene>